<feature type="domain" description="Thioester reductase (TE)" evidence="6">
    <location>
        <begin position="28"/>
        <end position="247"/>
    </location>
</feature>
<feature type="transmembrane region" description="Helical" evidence="4">
    <location>
        <begin position="367"/>
        <end position="385"/>
    </location>
</feature>
<evidence type="ECO:0000256" key="1">
    <source>
        <dbReference type="ARBA" id="ARBA00005928"/>
    </source>
</evidence>
<dbReference type="PANTHER" id="PTHR11011">
    <property type="entry name" value="MALE STERILITY PROTEIN 2-RELATED"/>
    <property type="match status" value="1"/>
</dbReference>
<dbReference type="PANTHER" id="PTHR11011:SF61">
    <property type="entry name" value="FATTY ACYL-COA REDUCTASE"/>
    <property type="match status" value="1"/>
</dbReference>
<dbReference type="CDD" id="cd09071">
    <property type="entry name" value="FAR_C"/>
    <property type="match status" value="1"/>
</dbReference>
<sequence length="501" mass="57068">MTSEQTTEMWDELPDRIAETFTDQTVFITGGTGFVGKVLIEKLLRKCPKIREIVILIRNKKGKCPQERLQLIFNEPLFAKVAALRGGVDKLLCKMRIIGGDVSEPDLAISASCRQYIVDNVDIIVHAAATVRFDEALKKAIQLNVRSTKLILDLAKQSKKLKLFIHISTAYCHLHEKLLEERPYDPPADPHKVVAAAEIFDTETMENIAPKLLNNLPNSYAFTKALAEGLAVEAMKQIPVMIVRPSIEDFLRNISHNDEGATNDNFRDLAINMCLLALQEDITAVGGKSLCEYGLPTRTSVGEVTNSDKETLIYNFTSSAEVKITWTELIEIGKEIILNRVPLNGVVWYPGGSMKHSRLSHNICAILFHWIPAILIDTLLYILRFEPVLMRVHRRISKGFDVFEYYTNNQWDFQSDACQRLRVHLNAREKEDYKIDADGVDIPNYFEDCVRAARVYILKETDDTIPAAKRHMKIMRAVDLTVRYVFIGFILWILSRWALQF</sequence>
<comment type="catalytic activity">
    <reaction evidence="4">
        <text>a long-chain fatty acyl-CoA + 2 NADPH + 2 H(+) = a long-chain primary fatty alcohol + 2 NADP(+) + CoA</text>
        <dbReference type="Rhea" id="RHEA:52716"/>
        <dbReference type="ChEBI" id="CHEBI:15378"/>
        <dbReference type="ChEBI" id="CHEBI:57287"/>
        <dbReference type="ChEBI" id="CHEBI:57783"/>
        <dbReference type="ChEBI" id="CHEBI:58349"/>
        <dbReference type="ChEBI" id="CHEBI:77396"/>
        <dbReference type="ChEBI" id="CHEBI:83139"/>
        <dbReference type="EC" id="1.2.1.84"/>
    </reaction>
</comment>
<dbReference type="GO" id="GO:0005777">
    <property type="term" value="C:peroxisome"/>
    <property type="evidence" value="ECO:0007669"/>
    <property type="project" value="TreeGrafter"/>
</dbReference>
<dbReference type="GO" id="GO:0035336">
    <property type="term" value="P:long-chain fatty-acyl-CoA metabolic process"/>
    <property type="evidence" value="ECO:0007669"/>
    <property type="project" value="TreeGrafter"/>
</dbReference>
<dbReference type="Proteomes" id="UP000691718">
    <property type="component" value="Unassembled WGS sequence"/>
</dbReference>
<evidence type="ECO:0000256" key="3">
    <source>
        <dbReference type="ARBA" id="ARBA00023098"/>
    </source>
</evidence>
<dbReference type="Pfam" id="PF07993">
    <property type="entry name" value="NAD_binding_4"/>
    <property type="match status" value="1"/>
</dbReference>
<keyword evidence="2 4" id="KW-0444">Lipid biosynthesis</keyword>
<dbReference type="GO" id="GO:0102965">
    <property type="term" value="F:alcohol-forming long-chain fatty acyl-CoA reductase activity"/>
    <property type="evidence" value="ECO:0007669"/>
    <property type="project" value="UniProtKB-EC"/>
</dbReference>
<comment type="function">
    <text evidence="4">Catalyzes the reduction of fatty acyl-CoA to fatty alcohols.</text>
</comment>
<gene>
    <name evidence="7" type="ORF">PAPOLLO_LOCUS23828</name>
</gene>
<dbReference type="GO" id="GO:0080019">
    <property type="term" value="F:alcohol-forming very long-chain fatty acyl-CoA reductase activity"/>
    <property type="evidence" value="ECO:0007669"/>
    <property type="project" value="InterPro"/>
</dbReference>
<evidence type="ECO:0000256" key="2">
    <source>
        <dbReference type="ARBA" id="ARBA00022516"/>
    </source>
</evidence>
<dbReference type="CDD" id="cd05236">
    <property type="entry name" value="FAR-N_SDR_e"/>
    <property type="match status" value="1"/>
</dbReference>
<evidence type="ECO:0000259" key="5">
    <source>
        <dbReference type="Pfam" id="PF03015"/>
    </source>
</evidence>
<dbReference type="OrthoDB" id="429813at2759"/>
<evidence type="ECO:0000313" key="8">
    <source>
        <dbReference type="Proteomes" id="UP000691718"/>
    </source>
</evidence>
<evidence type="ECO:0000256" key="4">
    <source>
        <dbReference type="RuleBase" id="RU363097"/>
    </source>
</evidence>
<dbReference type="InterPro" id="IPR033640">
    <property type="entry name" value="FAR_C"/>
</dbReference>
<dbReference type="InterPro" id="IPR013120">
    <property type="entry name" value="FAR_NAD-bd"/>
</dbReference>
<keyword evidence="4" id="KW-1133">Transmembrane helix</keyword>
<keyword evidence="4" id="KW-0521">NADP</keyword>
<keyword evidence="4" id="KW-0560">Oxidoreductase</keyword>
<evidence type="ECO:0000313" key="7">
    <source>
        <dbReference type="EMBL" id="CAG5047232.1"/>
    </source>
</evidence>
<name>A0A8S3XZJ4_PARAO</name>
<protein>
    <recommendedName>
        <fullName evidence="4">Fatty acyl-CoA reductase</fullName>
        <ecNumber evidence="4">1.2.1.84</ecNumber>
    </recommendedName>
</protein>
<dbReference type="AlphaFoldDB" id="A0A8S3XZJ4"/>
<proteinExistence type="inferred from homology"/>
<feature type="domain" description="Fatty acyl-CoA reductase C-terminal" evidence="5">
    <location>
        <begin position="368"/>
        <end position="460"/>
    </location>
</feature>
<keyword evidence="4" id="KW-0812">Transmembrane</keyword>
<comment type="similarity">
    <text evidence="1 4">Belongs to the fatty acyl-CoA reductase family.</text>
</comment>
<evidence type="ECO:0000259" key="6">
    <source>
        <dbReference type="Pfam" id="PF07993"/>
    </source>
</evidence>
<comment type="caution">
    <text evidence="7">The sequence shown here is derived from an EMBL/GenBank/DDBJ whole genome shotgun (WGS) entry which is preliminary data.</text>
</comment>
<feature type="transmembrane region" description="Helical" evidence="4">
    <location>
        <begin position="480"/>
        <end position="499"/>
    </location>
</feature>
<accession>A0A8S3XZJ4</accession>
<keyword evidence="3 4" id="KW-0443">Lipid metabolism</keyword>
<organism evidence="7 8">
    <name type="scientific">Parnassius apollo</name>
    <name type="common">Apollo butterfly</name>
    <name type="synonym">Papilio apollo</name>
    <dbReference type="NCBI Taxonomy" id="110799"/>
    <lineage>
        <taxon>Eukaryota</taxon>
        <taxon>Metazoa</taxon>
        <taxon>Ecdysozoa</taxon>
        <taxon>Arthropoda</taxon>
        <taxon>Hexapoda</taxon>
        <taxon>Insecta</taxon>
        <taxon>Pterygota</taxon>
        <taxon>Neoptera</taxon>
        <taxon>Endopterygota</taxon>
        <taxon>Lepidoptera</taxon>
        <taxon>Glossata</taxon>
        <taxon>Ditrysia</taxon>
        <taxon>Papilionoidea</taxon>
        <taxon>Papilionidae</taxon>
        <taxon>Parnassiinae</taxon>
        <taxon>Parnassini</taxon>
        <taxon>Parnassius</taxon>
        <taxon>Parnassius</taxon>
    </lineage>
</organism>
<dbReference type="Pfam" id="PF03015">
    <property type="entry name" value="Sterile"/>
    <property type="match status" value="1"/>
</dbReference>
<dbReference type="InterPro" id="IPR026055">
    <property type="entry name" value="FAR"/>
</dbReference>
<dbReference type="EMBL" id="CAJQZP010001449">
    <property type="protein sequence ID" value="CAG5047232.1"/>
    <property type="molecule type" value="Genomic_DNA"/>
</dbReference>
<keyword evidence="4" id="KW-0472">Membrane</keyword>
<dbReference type="EC" id="1.2.1.84" evidence="4"/>
<reference evidence="7" key="1">
    <citation type="submission" date="2021-04" db="EMBL/GenBank/DDBJ databases">
        <authorList>
            <person name="Tunstrom K."/>
        </authorList>
    </citation>
    <scope>NUCLEOTIDE SEQUENCE</scope>
</reference>
<keyword evidence="8" id="KW-1185">Reference proteome</keyword>